<dbReference type="Proteomes" id="UP001501461">
    <property type="component" value="Unassembled WGS sequence"/>
</dbReference>
<evidence type="ECO:0000259" key="3">
    <source>
        <dbReference type="Pfam" id="PF00149"/>
    </source>
</evidence>
<dbReference type="InterPro" id="IPR032285">
    <property type="entry name" value="Metallophos_N"/>
</dbReference>
<evidence type="ECO:0000313" key="7">
    <source>
        <dbReference type="Proteomes" id="UP001501461"/>
    </source>
</evidence>
<dbReference type="Pfam" id="PF16371">
    <property type="entry name" value="MetallophosN"/>
    <property type="match status" value="1"/>
</dbReference>
<feature type="compositionally biased region" description="Polar residues" evidence="1">
    <location>
        <begin position="724"/>
        <end position="740"/>
    </location>
</feature>
<reference evidence="7" key="1">
    <citation type="journal article" date="2019" name="Int. J. Syst. Evol. Microbiol.">
        <title>The Global Catalogue of Microorganisms (GCM) 10K type strain sequencing project: providing services to taxonomists for standard genome sequencing and annotation.</title>
        <authorList>
            <consortium name="The Broad Institute Genomics Platform"/>
            <consortium name="The Broad Institute Genome Sequencing Center for Infectious Disease"/>
            <person name="Wu L."/>
            <person name="Ma J."/>
        </authorList>
    </citation>
    <scope>NUCLEOTIDE SEQUENCE [LARGE SCALE GENOMIC DNA]</scope>
    <source>
        <strain evidence="7">JCM 13595</strain>
    </source>
</reference>
<feature type="domain" description="Calcineurin-like phosphoesterase C-terminal" evidence="4">
    <location>
        <begin position="418"/>
        <end position="606"/>
    </location>
</feature>
<dbReference type="SUPFAM" id="SSF117074">
    <property type="entry name" value="Hypothetical protein PA1324"/>
    <property type="match status" value="1"/>
</dbReference>
<name>A0ABP5FYW8_9MICC</name>
<dbReference type="Gene3D" id="2.60.40.10">
    <property type="entry name" value="Immunoglobulins"/>
    <property type="match status" value="2"/>
</dbReference>
<dbReference type="InterPro" id="IPR004843">
    <property type="entry name" value="Calcineurin-like_PHP"/>
</dbReference>
<feature type="domain" description="Calcineurin-like phosphoesterase N-terminal" evidence="5">
    <location>
        <begin position="104"/>
        <end position="162"/>
    </location>
</feature>
<dbReference type="InterPro" id="IPR013783">
    <property type="entry name" value="Ig-like_fold"/>
</dbReference>
<feature type="signal peptide" evidence="2">
    <location>
        <begin position="1"/>
        <end position="50"/>
    </location>
</feature>
<proteinExistence type="predicted"/>
<dbReference type="EMBL" id="BAAAMN010000029">
    <property type="protein sequence ID" value="GAA2036989.1"/>
    <property type="molecule type" value="Genomic_DNA"/>
</dbReference>
<dbReference type="SUPFAM" id="SSF56300">
    <property type="entry name" value="Metallo-dependent phosphatases"/>
    <property type="match status" value="1"/>
</dbReference>
<evidence type="ECO:0000256" key="2">
    <source>
        <dbReference type="SAM" id="SignalP"/>
    </source>
</evidence>
<dbReference type="Gene3D" id="3.60.21.10">
    <property type="match status" value="1"/>
</dbReference>
<feature type="chain" id="PRO_5045041957" description="Calcineurin-like phosphoesterase" evidence="2">
    <location>
        <begin position="51"/>
        <end position="794"/>
    </location>
</feature>
<dbReference type="Pfam" id="PF16370">
    <property type="entry name" value="MetallophosC"/>
    <property type="match status" value="1"/>
</dbReference>
<feature type="region of interest" description="Disordered" evidence="1">
    <location>
        <begin position="717"/>
        <end position="747"/>
    </location>
</feature>
<dbReference type="InterPro" id="IPR051918">
    <property type="entry name" value="STPP_CPPED1"/>
</dbReference>
<keyword evidence="2" id="KW-0732">Signal</keyword>
<dbReference type="InterPro" id="IPR029052">
    <property type="entry name" value="Metallo-depent_PP-like"/>
</dbReference>
<accession>A0ABP5FYW8</accession>
<evidence type="ECO:0000256" key="1">
    <source>
        <dbReference type="SAM" id="MobiDB-lite"/>
    </source>
</evidence>
<protein>
    <recommendedName>
        <fullName evidence="8">Calcineurin-like phosphoesterase</fullName>
    </recommendedName>
</protein>
<sequence length="794" mass="84887">MSTHEQKKLSTATRWAPFQPWKTRTAAATGAALGAAVIAITGTAAAPAFAAPSDQQAADADAAWEEQVFRGNVDVVRSDDAAQDTLDGVVFDDLNQNSTQDGGEPGVEGVTVSNGRETTTTDAEGRYELPAYDNMTVFVTQPSGYQVPVDEDNVAQFHYHHLPEGSPDLDYGGLEPTGPLPDQVNFPLAQGAGAASSAQSCVLGADVQTYNTEEVEYARAGVFADLATRNDYSSCGALFLGDVVGDDLSLYPDIRDLTSMLNGPARFLPGNHDLDFDHHEGEHEFDSYRAALGPEYYSYDVGDTHVVMLSNIQYPTEDGGYAYSLDEDQMAWLREDIAQVPEDKLIVLASHAPLIEFYYSDSHRMADLNEIYDLVSGHEVVAVSGHTHMSENLREGDLVDGWSELVGEEGLPFTHLTVSAVSGQWYEGRLTDEGYPTSIQRDGTPPGVLTLDIDGNEVTERFSRTGDDGSDQMAVGLDTPAYRDWFNENQDNVGEAQELEAPNVVAQDELGETWLTTNFWMGSTGSTVEVSIDGGEDLQTARTQPMNGEEVRVGAEWSDPVANLETLVHGGAVADRTSHLWRSPLPEDLEPGAHTAKVTATDVHGQVSTETYQFQVADENGNVPGAEGDIEIEADIPGLPGSGDPGDEDQGSLVLSIDEGTVEMNEQRNAGDRFRTYGTLPSVNVTDTRIHGDGWAVSGQSSDLTSDAATIEASRLGWKPHVEASSNGATPGSAVDSQMSGGQGLAAPQSLGLADAETRMGTTELSADIELEVPVDTMAGTYEGALAVSLFPVD</sequence>
<dbReference type="PANTHER" id="PTHR43143">
    <property type="entry name" value="METALLOPHOSPHOESTERASE, CALCINEURIN SUPERFAMILY"/>
    <property type="match status" value="1"/>
</dbReference>
<evidence type="ECO:0008006" key="8">
    <source>
        <dbReference type="Google" id="ProtNLM"/>
    </source>
</evidence>
<evidence type="ECO:0000313" key="6">
    <source>
        <dbReference type="EMBL" id="GAA2036989.1"/>
    </source>
</evidence>
<feature type="domain" description="Calcineurin-like phosphoesterase" evidence="3">
    <location>
        <begin position="237"/>
        <end position="389"/>
    </location>
</feature>
<keyword evidence="7" id="KW-1185">Reference proteome</keyword>
<comment type="caution">
    <text evidence="6">The sequence shown here is derived from an EMBL/GenBank/DDBJ whole genome shotgun (WGS) entry which is preliminary data.</text>
</comment>
<dbReference type="Pfam" id="PF00149">
    <property type="entry name" value="Metallophos"/>
    <property type="match status" value="1"/>
</dbReference>
<evidence type="ECO:0000259" key="5">
    <source>
        <dbReference type="Pfam" id="PF16371"/>
    </source>
</evidence>
<organism evidence="6 7">
    <name type="scientific">Yaniella flava</name>
    <dbReference type="NCBI Taxonomy" id="287930"/>
    <lineage>
        <taxon>Bacteria</taxon>
        <taxon>Bacillati</taxon>
        <taxon>Actinomycetota</taxon>
        <taxon>Actinomycetes</taxon>
        <taxon>Micrococcales</taxon>
        <taxon>Micrococcaceae</taxon>
        <taxon>Yaniella</taxon>
    </lineage>
</organism>
<feature type="region of interest" description="Disordered" evidence="1">
    <location>
        <begin position="95"/>
        <end position="118"/>
    </location>
</feature>
<dbReference type="RefSeq" id="WP_343957561.1">
    <property type="nucleotide sequence ID" value="NZ_BAAAMN010000029.1"/>
</dbReference>
<dbReference type="PANTHER" id="PTHR43143:SF6">
    <property type="entry name" value="BLL3016 PROTEIN"/>
    <property type="match status" value="1"/>
</dbReference>
<dbReference type="InterPro" id="IPR032288">
    <property type="entry name" value="Metallophos_C"/>
</dbReference>
<gene>
    <name evidence="6" type="ORF">GCM10009720_16980</name>
</gene>
<evidence type="ECO:0000259" key="4">
    <source>
        <dbReference type="Pfam" id="PF16370"/>
    </source>
</evidence>